<keyword evidence="2" id="KW-1185">Reference proteome</keyword>
<dbReference type="AlphaFoldDB" id="K4AN58"/>
<name>K4AN58_SETIT</name>
<evidence type="ECO:0000313" key="1">
    <source>
        <dbReference type="EnsemblPlants" id="KQK86547"/>
    </source>
</evidence>
<dbReference type="EMBL" id="AGNK02005309">
    <property type="status" value="NOT_ANNOTATED_CDS"/>
    <property type="molecule type" value="Genomic_DNA"/>
</dbReference>
<sequence>MIPCFRGNFQLKLFFFIHFQTSCVGGLREDFLAISLQG</sequence>
<dbReference type="Gramene" id="KQK86547">
    <property type="protein sequence ID" value="KQK86547"/>
    <property type="gene ID" value="SETIT_040355mg"/>
</dbReference>
<dbReference type="HOGENOM" id="CLU_3336512_0_0_1"/>
<organism evidence="1 2">
    <name type="scientific">Setaria italica</name>
    <name type="common">Foxtail millet</name>
    <name type="synonym">Panicum italicum</name>
    <dbReference type="NCBI Taxonomy" id="4555"/>
    <lineage>
        <taxon>Eukaryota</taxon>
        <taxon>Viridiplantae</taxon>
        <taxon>Streptophyta</taxon>
        <taxon>Embryophyta</taxon>
        <taxon>Tracheophyta</taxon>
        <taxon>Spermatophyta</taxon>
        <taxon>Magnoliopsida</taxon>
        <taxon>Liliopsida</taxon>
        <taxon>Poales</taxon>
        <taxon>Poaceae</taxon>
        <taxon>PACMAD clade</taxon>
        <taxon>Panicoideae</taxon>
        <taxon>Panicodae</taxon>
        <taxon>Paniceae</taxon>
        <taxon>Cenchrinae</taxon>
        <taxon>Setaria</taxon>
    </lineage>
</organism>
<proteinExistence type="predicted"/>
<protein>
    <submittedName>
        <fullName evidence="1">Uncharacterized protein</fullName>
    </submittedName>
</protein>
<accession>K4AN58</accession>
<reference evidence="2" key="1">
    <citation type="journal article" date="2012" name="Nat. Biotechnol.">
        <title>Reference genome sequence of the model plant Setaria.</title>
        <authorList>
            <person name="Bennetzen J.L."/>
            <person name="Schmutz J."/>
            <person name="Wang H."/>
            <person name="Percifield R."/>
            <person name="Hawkins J."/>
            <person name="Pontaroli A.C."/>
            <person name="Estep M."/>
            <person name="Feng L."/>
            <person name="Vaughn J.N."/>
            <person name="Grimwood J."/>
            <person name="Jenkins J."/>
            <person name="Barry K."/>
            <person name="Lindquist E."/>
            <person name="Hellsten U."/>
            <person name="Deshpande S."/>
            <person name="Wang X."/>
            <person name="Wu X."/>
            <person name="Mitros T."/>
            <person name="Triplett J."/>
            <person name="Yang X."/>
            <person name="Ye C.Y."/>
            <person name="Mauro-Herrera M."/>
            <person name="Wang L."/>
            <person name="Li P."/>
            <person name="Sharma M."/>
            <person name="Sharma R."/>
            <person name="Ronald P.C."/>
            <person name="Panaud O."/>
            <person name="Kellogg E.A."/>
            <person name="Brutnell T.P."/>
            <person name="Doust A.N."/>
            <person name="Tuskan G.A."/>
            <person name="Rokhsar D."/>
            <person name="Devos K.M."/>
        </authorList>
    </citation>
    <scope>NUCLEOTIDE SEQUENCE [LARGE SCALE GENOMIC DNA]</scope>
    <source>
        <strain evidence="2">cv. Yugu1</strain>
    </source>
</reference>
<dbReference type="InParanoid" id="K4AN58"/>
<evidence type="ECO:0000313" key="2">
    <source>
        <dbReference type="Proteomes" id="UP000004995"/>
    </source>
</evidence>
<reference evidence="1" key="2">
    <citation type="submission" date="2018-08" db="UniProtKB">
        <authorList>
            <consortium name="EnsemblPlants"/>
        </authorList>
    </citation>
    <scope>IDENTIFICATION</scope>
    <source>
        <strain evidence="1">Yugu1</strain>
    </source>
</reference>
<dbReference type="EnsemblPlants" id="KQK86547">
    <property type="protein sequence ID" value="KQK86547"/>
    <property type="gene ID" value="SETIT_040355mg"/>
</dbReference>
<dbReference type="Proteomes" id="UP000004995">
    <property type="component" value="Unassembled WGS sequence"/>
</dbReference>